<protein>
    <recommendedName>
        <fullName evidence="8">Mitochondrial import inner membrane translocase subunit</fullName>
    </recommendedName>
</protein>
<keyword evidence="7 8" id="KW-1015">Disulfide bond</keyword>
<feature type="domain" description="Tim10-like" evidence="9">
    <location>
        <begin position="24"/>
        <end position="83"/>
    </location>
</feature>
<dbReference type="InterPro" id="IPR035427">
    <property type="entry name" value="Tim10-like_dom_sf"/>
</dbReference>
<comment type="similarity">
    <text evidence="8">Belongs to the small Tim family.</text>
</comment>
<keyword evidence="1 8" id="KW-0813">Transport</keyword>
<dbReference type="EMBL" id="BDRX01000194">
    <property type="protein sequence ID" value="GBG00124.1"/>
    <property type="molecule type" value="Genomic_DNA"/>
</dbReference>
<dbReference type="Proteomes" id="UP000247498">
    <property type="component" value="Unassembled WGS sequence"/>
</dbReference>
<comment type="subunit">
    <text evidence="8">Heterohexamer.</text>
</comment>
<dbReference type="InterPro" id="IPR004217">
    <property type="entry name" value="Tim10-like"/>
</dbReference>
<dbReference type="Gene3D" id="1.10.287.810">
    <property type="entry name" value="Mitochondrial import inner membrane translocase subunit tim13 like domains"/>
    <property type="match status" value="1"/>
</dbReference>
<evidence type="ECO:0000256" key="3">
    <source>
        <dbReference type="ARBA" id="ARBA00022833"/>
    </source>
</evidence>
<proteinExistence type="inferred from homology"/>
<evidence type="ECO:0000256" key="5">
    <source>
        <dbReference type="ARBA" id="ARBA00023010"/>
    </source>
</evidence>
<evidence type="ECO:0000256" key="1">
    <source>
        <dbReference type="ARBA" id="ARBA00022448"/>
    </source>
</evidence>
<organism evidence="10 11">
    <name type="scientific">Raphidocelis subcapitata</name>
    <dbReference type="NCBI Taxonomy" id="307507"/>
    <lineage>
        <taxon>Eukaryota</taxon>
        <taxon>Viridiplantae</taxon>
        <taxon>Chlorophyta</taxon>
        <taxon>core chlorophytes</taxon>
        <taxon>Chlorophyceae</taxon>
        <taxon>CS clade</taxon>
        <taxon>Sphaeropleales</taxon>
        <taxon>Selenastraceae</taxon>
        <taxon>Raphidocelis</taxon>
    </lineage>
</organism>
<dbReference type="STRING" id="307507.A0A2V0PPM2"/>
<gene>
    <name evidence="10" type="ORF">Rsub_12735</name>
</gene>
<sequence length="102" mass="11667">MNFSPEAVAGMSEDHKAAFLAQLEHMQIRDSMRLYNNLVQRCFNDCVDDFRSKHLTTGEEKCVTRCCEKFLNLSARTGQRFQELFSEMEQKAAEAAAKGAKR</sequence>
<keyword evidence="3" id="KW-0862">Zinc</keyword>
<evidence type="ECO:0000256" key="8">
    <source>
        <dbReference type="RuleBase" id="RU367043"/>
    </source>
</evidence>
<keyword evidence="6 8" id="KW-0496">Mitochondrion</keyword>
<comment type="domain">
    <text evidence="8">The twin CX3C motif contains 4 conserved Cys residues that form 2 disulfide bonds in the mitochondrial intermembrane space.</text>
</comment>
<keyword evidence="5 8" id="KW-0811">Translocation</keyword>
<dbReference type="GO" id="GO:0005743">
    <property type="term" value="C:mitochondrial inner membrane"/>
    <property type="evidence" value="ECO:0007669"/>
    <property type="project" value="UniProtKB-SubCell"/>
</dbReference>
<dbReference type="SUPFAM" id="SSF144122">
    <property type="entry name" value="Tim10-like"/>
    <property type="match status" value="1"/>
</dbReference>
<dbReference type="InterPro" id="IPR050673">
    <property type="entry name" value="Mito_inner_translocase_sub"/>
</dbReference>
<comment type="function">
    <text evidence="8">Mitochondrial intermembrane chaperone that participates in the import and insertion of some multi-pass transmembrane proteins into the mitochondrial inner membrane. Also required for the transfer of beta-barrel precursors from the TOM complex to the sorting and assembly machinery (SAM complex) of the outer membrane. Acts as a chaperone-like protein that protects the hydrophobic precursors from aggregation and guide them through the mitochondrial intermembrane space.</text>
</comment>
<dbReference type="InParanoid" id="A0A2V0PPM2"/>
<keyword evidence="2" id="KW-0479">Metal-binding</keyword>
<reference evidence="10 11" key="1">
    <citation type="journal article" date="2018" name="Sci. Rep.">
        <title>Raphidocelis subcapitata (=Pseudokirchneriella subcapitata) provides an insight into genome evolution and environmental adaptations in the Sphaeropleales.</title>
        <authorList>
            <person name="Suzuki S."/>
            <person name="Yamaguchi H."/>
            <person name="Nakajima N."/>
            <person name="Kawachi M."/>
        </authorList>
    </citation>
    <scope>NUCLEOTIDE SEQUENCE [LARGE SCALE GENOMIC DNA]</scope>
    <source>
        <strain evidence="10 11">NIES-35</strain>
    </source>
</reference>
<accession>A0A2V0PPM2</accession>
<evidence type="ECO:0000256" key="6">
    <source>
        <dbReference type="ARBA" id="ARBA00023128"/>
    </source>
</evidence>
<keyword evidence="8" id="KW-0472">Membrane</keyword>
<keyword evidence="8" id="KW-0143">Chaperone</keyword>
<evidence type="ECO:0000313" key="11">
    <source>
        <dbReference type="Proteomes" id="UP000247498"/>
    </source>
</evidence>
<evidence type="ECO:0000313" key="10">
    <source>
        <dbReference type="EMBL" id="GBG00124.1"/>
    </source>
</evidence>
<dbReference type="PANTHER" id="PTHR13172">
    <property type="entry name" value="MITOCHONDRIAL IMPORT INNER MEMBRANE TRANSLOCASE SUBUNIT TIM9B"/>
    <property type="match status" value="1"/>
</dbReference>
<dbReference type="FunCoup" id="A0A2V0PPM2">
    <property type="interactions" value="1801"/>
</dbReference>
<dbReference type="GO" id="GO:0015031">
    <property type="term" value="P:protein transport"/>
    <property type="evidence" value="ECO:0007669"/>
    <property type="project" value="UniProtKB-KW"/>
</dbReference>
<name>A0A2V0PPM2_9CHLO</name>
<comment type="caution">
    <text evidence="10">The sequence shown here is derived from an EMBL/GenBank/DDBJ whole genome shotgun (WGS) entry which is preliminary data.</text>
</comment>
<comment type="subcellular location">
    <subcellularLocation>
        <location evidence="8">Mitochondrion inner membrane</location>
        <topology evidence="8">Peripheral membrane protein</topology>
        <orientation evidence="8">Intermembrane side</orientation>
    </subcellularLocation>
</comment>
<keyword evidence="11" id="KW-1185">Reference proteome</keyword>
<dbReference type="GO" id="GO:0046872">
    <property type="term" value="F:metal ion binding"/>
    <property type="evidence" value="ECO:0007669"/>
    <property type="project" value="UniProtKB-KW"/>
</dbReference>
<dbReference type="AlphaFoldDB" id="A0A2V0PPM2"/>
<keyword evidence="4 8" id="KW-0653">Protein transport</keyword>
<evidence type="ECO:0000259" key="9">
    <source>
        <dbReference type="Pfam" id="PF02953"/>
    </source>
</evidence>
<evidence type="ECO:0000256" key="4">
    <source>
        <dbReference type="ARBA" id="ARBA00022927"/>
    </source>
</evidence>
<keyword evidence="8" id="KW-0999">Mitochondrion inner membrane</keyword>
<dbReference type="OrthoDB" id="1551503at2759"/>
<dbReference type="Pfam" id="PF02953">
    <property type="entry name" value="zf-Tim10_DDP"/>
    <property type="match status" value="1"/>
</dbReference>
<evidence type="ECO:0000256" key="2">
    <source>
        <dbReference type="ARBA" id="ARBA00022723"/>
    </source>
</evidence>
<evidence type="ECO:0000256" key="7">
    <source>
        <dbReference type="ARBA" id="ARBA00023157"/>
    </source>
</evidence>